<dbReference type="InterPro" id="IPR007484">
    <property type="entry name" value="Peptidase_M28"/>
</dbReference>
<dbReference type="RefSeq" id="WP_219878047.1">
    <property type="nucleotide sequence ID" value="NZ_JAHYXK010000011.1"/>
</dbReference>
<dbReference type="Proteomes" id="UP000813018">
    <property type="component" value="Unassembled WGS sequence"/>
</dbReference>
<dbReference type="Pfam" id="PF04389">
    <property type="entry name" value="Peptidase_M28"/>
    <property type="match status" value="1"/>
</dbReference>
<evidence type="ECO:0000256" key="14">
    <source>
        <dbReference type="ARBA" id="ARBA00023034"/>
    </source>
</evidence>
<evidence type="ECO:0000256" key="18">
    <source>
        <dbReference type="ARBA" id="ARBA00023228"/>
    </source>
</evidence>
<keyword evidence="18" id="KW-0458">Lysosome</keyword>
<evidence type="ECO:0000256" key="16">
    <source>
        <dbReference type="ARBA" id="ARBA00023145"/>
    </source>
</evidence>
<feature type="region of interest" description="Disordered" evidence="21">
    <location>
        <begin position="497"/>
        <end position="528"/>
    </location>
</feature>
<evidence type="ECO:0000256" key="4">
    <source>
        <dbReference type="ARBA" id="ARBA00004613"/>
    </source>
</evidence>
<evidence type="ECO:0000256" key="20">
    <source>
        <dbReference type="ARBA" id="ARBA00033328"/>
    </source>
</evidence>
<name>A0ABS7CWJ6_9BACT</name>
<keyword evidence="25" id="KW-1185">Reference proteome</keyword>
<keyword evidence="11" id="KW-0378">Hydrolase</keyword>
<sequence>MKKRAHFLLALLLLTGSVAQAQQPQQTQQAQVKQDPVIQNIIKQATENSQLQKLGHELMDGIGPRLVGTPQMQQAGEWAVNKYKSWGVDARIQNYGEWRGWERGVTHIDMVHPRVKSLEGMQLAWSPATPSKGVTAEVITMPEFTDSVAFQRWLPSVKGKFVMISMNQPSGRPEYNWKEFATEESFEKMKKERDAQNDAYRKKIAATGKTTRTLPVALENAGAAGVVMSNWSSGFGVNKIFSAYTKKIPTVDIALEDYGMLYRLAENGSKPRIKVVAESKHAKKPVPTFNTIAEIKGSEKPDEYVILSAHFDSWDGGTGATDNGTGTILMMEVMRILKEVYPNPKRTILVGHWGSEEQGLNGSRAFVEDNPQIVKNTQAVFNQDNGTGRVANISGQGFLHSYDYMSRWLNAVPRNITKDIQTSFPGTPGGGGSDHASFVAKDVPAFMLSSLNWSYGNYTWHTNRDTYDKIVFDDVQSNVILTAILAYMASEEPELVSRERSVMPTNPRTGEKMSWPQARPATRKGGLD</sequence>
<evidence type="ECO:0000256" key="17">
    <source>
        <dbReference type="ARBA" id="ARBA00023180"/>
    </source>
</evidence>
<comment type="subunit">
    <text evidence="19">Homodimer. The monomeric form is inactive while the homodimer is active.</text>
</comment>
<dbReference type="Gene3D" id="3.50.30.30">
    <property type="match status" value="1"/>
</dbReference>
<keyword evidence="7" id="KW-0121">Carboxypeptidase</keyword>
<feature type="domain" description="Peptidase M28" evidence="23">
    <location>
        <begin position="290"/>
        <end position="476"/>
    </location>
</feature>
<keyword evidence="9" id="KW-0479">Metal-binding</keyword>
<gene>
    <name evidence="24" type="ORF">K0O23_13940</name>
</gene>
<evidence type="ECO:0000313" key="25">
    <source>
        <dbReference type="Proteomes" id="UP000813018"/>
    </source>
</evidence>
<keyword evidence="14" id="KW-0333">Golgi apparatus</keyword>
<dbReference type="Gene3D" id="3.40.630.10">
    <property type="entry name" value="Zn peptidases"/>
    <property type="match status" value="1"/>
</dbReference>
<evidence type="ECO:0000256" key="19">
    <source>
        <dbReference type="ARBA" id="ARBA00025833"/>
    </source>
</evidence>
<dbReference type="PANTHER" id="PTHR12053:SF3">
    <property type="entry name" value="CARBOXYPEPTIDASE Q"/>
    <property type="match status" value="1"/>
</dbReference>
<dbReference type="SUPFAM" id="SSF53187">
    <property type="entry name" value="Zn-dependent exopeptidases"/>
    <property type="match status" value="1"/>
</dbReference>
<evidence type="ECO:0000256" key="21">
    <source>
        <dbReference type="SAM" id="MobiDB-lite"/>
    </source>
</evidence>
<keyword evidence="15" id="KW-0482">Metalloprotease</keyword>
<keyword evidence="10 22" id="KW-0732">Signal</keyword>
<accession>A0ABS7CWJ6</accession>
<keyword evidence="13" id="KW-0862">Zinc</keyword>
<evidence type="ECO:0000256" key="22">
    <source>
        <dbReference type="SAM" id="SignalP"/>
    </source>
</evidence>
<evidence type="ECO:0000256" key="5">
    <source>
        <dbReference type="ARBA" id="ARBA00014116"/>
    </source>
</evidence>
<keyword evidence="8" id="KW-0645">Protease</keyword>
<evidence type="ECO:0000256" key="11">
    <source>
        <dbReference type="ARBA" id="ARBA00022801"/>
    </source>
</evidence>
<evidence type="ECO:0000256" key="1">
    <source>
        <dbReference type="ARBA" id="ARBA00004240"/>
    </source>
</evidence>
<evidence type="ECO:0000256" key="3">
    <source>
        <dbReference type="ARBA" id="ARBA00004555"/>
    </source>
</evidence>
<comment type="caution">
    <text evidence="24">The sequence shown here is derived from an EMBL/GenBank/DDBJ whole genome shotgun (WGS) entry which is preliminary data.</text>
</comment>
<proteinExistence type="predicted"/>
<evidence type="ECO:0000256" key="8">
    <source>
        <dbReference type="ARBA" id="ARBA00022670"/>
    </source>
</evidence>
<evidence type="ECO:0000256" key="15">
    <source>
        <dbReference type="ARBA" id="ARBA00023049"/>
    </source>
</evidence>
<feature type="chain" id="PRO_5046818686" description="Carboxypeptidase Q" evidence="22">
    <location>
        <begin position="22"/>
        <end position="528"/>
    </location>
</feature>
<comment type="subcellular location">
    <subcellularLocation>
        <location evidence="1">Endoplasmic reticulum</location>
    </subcellularLocation>
    <subcellularLocation>
        <location evidence="3">Golgi apparatus</location>
    </subcellularLocation>
    <subcellularLocation>
        <location evidence="2">Lysosome</location>
    </subcellularLocation>
    <subcellularLocation>
        <location evidence="4">Secreted</location>
    </subcellularLocation>
</comment>
<protein>
    <recommendedName>
        <fullName evidence="5">Carboxypeptidase Q</fullName>
    </recommendedName>
    <alternativeName>
        <fullName evidence="20">Plasma glutamate carboxypeptidase</fullName>
    </alternativeName>
</protein>
<keyword evidence="6" id="KW-0964">Secreted</keyword>
<organism evidence="24 25">
    <name type="scientific">Pontibacter aydingkolensis</name>
    <dbReference type="NCBI Taxonomy" id="1911536"/>
    <lineage>
        <taxon>Bacteria</taxon>
        <taxon>Pseudomonadati</taxon>
        <taxon>Bacteroidota</taxon>
        <taxon>Cytophagia</taxon>
        <taxon>Cytophagales</taxon>
        <taxon>Hymenobacteraceae</taxon>
        <taxon>Pontibacter</taxon>
    </lineage>
</organism>
<evidence type="ECO:0000256" key="12">
    <source>
        <dbReference type="ARBA" id="ARBA00022824"/>
    </source>
</evidence>
<keyword evidence="12" id="KW-0256">Endoplasmic reticulum</keyword>
<evidence type="ECO:0000256" key="7">
    <source>
        <dbReference type="ARBA" id="ARBA00022645"/>
    </source>
</evidence>
<evidence type="ECO:0000256" key="10">
    <source>
        <dbReference type="ARBA" id="ARBA00022729"/>
    </source>
</evidence>
<evidence type="ECO:0000256" key="2">
    <source>
        <dbReference type="ARBA" id="ARBA00004371"/>
    </source>
</evidence>
<evidence type="ECO:0000256" key="6">
    <source>
        <dbReference type="ARBA" id="ARBA00022525"/>
    </source>
</evidence>
<dbReference type="EMBL" id="JAHYXK010000011">
    <property type="protein sequence ID" value="MBW7468172.1"/>
    <property type="molecule type" value="Genomic_DNA"/>
</dbReference>
<evidence type="ECO:0000256" key="13">
    <source>
        <dbReference type="ARBA" id="ARBA00022833"/>
    </source>
</evidence>
<feature type="signal peptide" evidence="22">
    <location>
        <begin position="1"/>
        <end position="21"/>
    </location>
</feature>
<evidence type="ECO:0000256" key="9">
    <source>
        <dbReference type="ARBA" id="ARBA00022723"/>
    </source>
</evidence>
<evidence type="ECO:0000313" key="24">
    <source>
        <dbReference type="EMBL" id="MBW7468172.1"/>
    </source>
</evidence>
<evidence type="ECO:0000259" key="23">
    <source>
        <dbReference type="Pfam" id="PF04389"/>
    </source>
</evidence>
<dbReference type="PANTHER" id="PTHR12053">
    <property type="entry name" value="PROTEASE FAMILY M28 PLASMA GLUTAMATE CARBOXYPEPTIDASE-RELATED"/>
    <property type="match status" value="1"/>
</dbReference>
<keyword evidence="17" id="KW-0325">Glycoprotein</keyword>
<keyword evidence="16" id="KW-0865">Zymogen</keyword>
<dbReference type="InterPro" id="IPR039866">
    <property type="entry name" value="CPQ"/>
</dbReference>
<reference evidence="24 25" key="1">
    <citation type="journal article" date="2016" name="Int. J. Syst. Evol. Microbiol.">
        <title>Pontibacter aydingkolensis sp. nov., isolated from soil of a salt lake.</title>
        <authorList>
            <person name="Osman G."/>
            <person name="Zhang T."/>
            <person name="Lou K."/>
            <person name="Gao Y."/>
            <person name="Chang W."/>
            <person name="Lin Q."/>
            <person name="Yang H.M."/>
            <person name="Huo X.D."/>
            <person name="Wang N."/>
        </authorList>
    </citation>
    <scope>NUCLEOTIDE SEQUENCE [LARGE SCALE GENOMIC DNA]</scope>
    <source>
        <strain evidence="24 25">KACC 19255</strain>
    </source>
</reference>